<evidence type="ECO:0000313" key="18">
    <source>
        <dbReference type="EMBL" id="KAI9558307.1"/>
    </source>
</evidence>
<evidence type="ECO:0000256" key="7">
    <source>
        <dbReference type="ARBA" id="ARBA00022741"/>
    </source>
</evidence>
<dbReference type="Gene3D" id="3.80.10.10">
    <property type="entry name" value="Ribonuclease Inhibitor"/>
    <property type="match status" value="3"/>
</dbReference>
<dbReference type="InterPro" id="IPR036770">
    <property type="entry name" value="Ankyrin_rpt-contain_sf"/>
</dbReference>
<dbReference type="PROSITE" id="PS50297">
    <property type="entry name" value="ANK_REP_REGION"/>
    <property type="match status" value="3"/>
</dbReference>
<dbReference type="SMART" id="SM00364">
    <property type="entry name" value="LRR_BAC"/>
    <property type="match status" value="7"/>
</dbReference>
<dbReference type="InterPro" id="IPR008271">
    <property type="entry name" value="Ser/Thr_kinase_AS"/>
</dbReference>
<sequence>MSIPSSPNSDDLEDFPGRLLHQAALWDNAELLEDLLHADQLQHIDGVDAWGRTPLHAAATTENSSCLRILLQSGANPNIPCGPRGEYRTSLHVTAEYGHVNNLRLLLSHGARIDVRDGLGFAPLDLALKGSHIECASALKTAQSTQEACRVEIFNGLLKACTEGSPDLMLKLFKELKEDLQLVINMTVEGSNTLLFKASEIGHREIVHLLLANGADARVHPVTKYSPLYIACYNGHKEVVELLLRKFPELVQTPTVEKWFPSHGCCIQGHVQVLDLLLKYPYPSSILKKYTDKTGNYEYELPFDINAKDVSGQTVLYIAAYMGNLKMVELILKYRVKAKTLKSSDQTTTVLSANESITAKKRISDSIQALMSRLNVNLKPDAATPATNVQQSLSPVDVDVYCDHGTQTALHAAVKSKHFAIASLILGAGANPNLTIYLNEEELSKLRSRTALDEYVFTGSTVLVEAVRQRDMGMIDLLLKHGARDLESKALYVAVQAKDDIITSKLLALKSHIDRENSINKKAGSPSESRGFASLSQVFPTNAVMINWHGQQCLEYIRPQWLSEAAVSLNPKMKLHPRAYHVALHSITRIDLSNNVLVELPPCMFQLQSIRHLNVAQNKIERLPSGLYNCPLLEELLLQDNRLDFLPEALFKLPSLAILDVSNNKLQQIPIDMWTAPKLKEMNASFNLLVDLPNFLTDVAFDLTSSGDSGKKLDFSAPRSNKSTPDKFNLSFSDEDSMGDARMMRSIQLATINLTPQKLVHDSLWSHTVDINETLPADMDDMPQSCSQLVHLNLAHNNFSSVPVSLACIAVNLVRLNMSFNKLTDIGPLSNYPHGLKQLDLSHNQIENWPPFTNWDILQLDEPMSPLSSSSPFLSSSATITCFAGIDRNPPKTPVTQGRKFHKSSKVVACAHRRHHKLESLRTLVLGDNQLTGIHLWMDEGLEEDGDTLVPSAHKSKLLFPNLSALDVSNNRIREIPNVIHELSNLAVFNVSGNPDIVELPPQMGLLSKLWNLNVRGCNLQEPLRSMIESKKYKTMDVVGYLKSILEDARPYARMKLMLVGVQGIGKTSLLEQLRQEGTGSYKKKPPEHWAKRMGNRNIHSRTPRGVNLSTVGVDIGDWTYDKKAKGHGPVTFRTWDFAGQKEYYATHQYFLSKRSLYLVLWRITDGVKGIDEIFHWLVNIQARAPNSPVLIVGTHYDLVKDTFPSSYSEDLQQLVRDRFINVVDAEKCGLPRVLDTIEISCRTRHNVRLLCNLIYDAVFSLKLPGSKERMLEQRIPATYLALEDVIGLLAAEQKNCGRDPVLSAEEYRVGVAHIMNSRFRMSFRDTAELNQATAFLHENGVMLHYEDATLKDLYFLDPQWLCDMLAHVVTIREINPFAPNGIMRLEDLQLVFRSSTSAPAEAQAYVVNLLNKFEVALTWDSRTLLIPSLLPTEDQTAYDLPGSDVRVKIPVRSRGRAMRPRKGPRFNRAVSMPSRPGSAAAQGHKGLPAEETVTDGKCEVSFQSDMETAIYRLLLLSYVPTGFWSRLITRLLAEDSIVDTLRSYFNIPRHVDADLTHTLEWKAEWRCWQTGIELHYLGTTLLRIKEVANRVGVSPFDYRAFRYIAKQEGHWSELDTSSAAMIEIFLPNETIAIRKPIFDRPEGQPFQKVSVQGYQTFALEPSVESVTKLLTISVDHIDTLLEDWYPILGTRFVHTSEGKYLVTRLVPCPMCLCGLNPPADSPHERPQENHQFFPLKTEPVARGSRNSARSEGADSGVGHESPVLSRKTSTEEHSSIQELLRSHSSHSEAVYSFTVEECILLSHGNRHVHCPVHNDIHLAQVAPDTMFMDIGERNIVNGQNIKRGGLLGRGAFGFVYRATANINGNPNAEVAVKMLQPIDPGHEARTSVIQIYKAAISQWDRDPLQYACKAYCTVRQELAILLTLRHANIVPFIGLCTEPLALVLDLAPLGALDSNLRNFRRSGAKLNLSVIQQIVVQIAKALEYLHQQRIIYRDLKSENVLVWSLPSPDERQPEVKVDVKLADYGISRISLPTGAKGFGGTEGFMAPEIMRFNGEEEYTDKVDCFSFGMFLYELLTLRQPFESHESVKEFILEGGRPSITPRDATHPVYLLDLMVLCWSQQPKDRPTASQIVSIASAPEFTHLLDVVSLNHNGFCTDGIAVPVPNSSEETLHELWLSSTACQVDLLLASSQPPEIANGCGSWLDYYTLESEIDQPVTAACLVGESVWLGDARGQIFCFSTRTYQCLFRYSLEPDSSCTASIRRLIHLPSLHRVAVALANGRLFLCRDDFIPLTSTQGEGTFVMTELGLGGSGAPLHCMAAIYSTSRGKVELWCGQSQGSICVFALGEGVVIDQELINHYDPVLPGLEVLQIVAVDNLIIENHVDAFDYEEEMPNENAIETTSSVIWSYVYPGCVVYRWCANTRRILHRLDCSKLAPCSESLQSISIEEHLSPGRCQVTSLAVQGRELYIGTTWGCLIVAEASSLRPITVFRPYEDEIRVILPLSSYDKEKEKQTLLVATIGKGYRNLLHRYGSWTHFNKSSSSACVSERNQNMQVLLWRAGDWI</sequence>
<dbReference type="SMART" id="SM00365">
    <property type="entry name" value="LRR_SD22"/>
    <property type="match status" value="4"/>
</dbReference>
<evidence type="ECO:0000256" key="6">
    <source>
        <dbReference type="ARBA" id="ARBA00022737"/>
    </source>
</evidence>
<feature type="domain" description="Protein kinase" evidence="16">
    <location>
        <begin position="1842"/>
        <end position="2141"/>
    </location>
</feature>
<dbReference type="Pfam" id="PF12799">
    <property type="entry name" value="LRR_4"/>
    <property type="match status" value="1"/>
</dbReference>
<keyword evidence="7 14" id="KW-0547">Nucleotide-binding</keyword>
<evidence type="ECO:0000259" key="16">
    <source>
        <dbReference type="PROSITE" id="PS50011"/>
    </source>
</evidence>
<dbReference type="PROSITE" id="PS51450">
    <property type="entry name" value="LRR"/>
    <property type="match status" value="3"/>
</dbReference>
<keyword evidence="19" id="KW-1185">Reference proteome</keyword>
<dbReference type="Gene3D" id="1.10.510.10">
    <property type="entry name" value="Transferase(Phosphotransferase) domain 1"/>
    <property type="match status" value="1"/>
</dbReference>
<evidence type="ECO:0000256" key="1">
    <source>
        <dbReference type="ARBA" id="ARBA00001946"/>
    </source>
</evidence>
<dbReference type="InterPro" id="IPR032171">
    <property type="entry name" value="COR-A"/>
</dbReference>
<dbReference type="InterPro" id="IPR003591">
    <property type="entry name" value="Leu-rich_rpt_typical-subtyp"/>
</dbReference>
<feature type="repeat" description="ANK" evidence="13">
    <location>
        <begin position="405"/>
        <end position="437"/>
    </location>
</feature>
<evidence type="ECO:0000256" key="12">
    <source>
        <dbReference type="ARBA" id="ARBA00048679"/>
    </source>
</evidence>
<dbReference type="GO" id="GO:0005524">
    <property type="term" value="F:ATP binding"/>
    <property type="evidence" value="ECO:0007669"/>
    <property type="project" value="UniProtKB-UniRule"/>
</dbReference>
<dbReference type="InterPro" id="IPR032675">
    <property type="entry name" value="LRR_dom_sf"/>
</dbReference>
<evidence type="ECO:0000256" key="2">
    <source>
        <dbReference type="ARBA" id="ARBA00012513"/>
    </source>
</evidence>
<keyword evidence="4" id="KW-0433">Leucine-rich repeat</keyword>
<feature type="repeat" description="ANK" evidence="13">
    <location>
        <begin position="223"/>
        <end position="246"/>
    </location>
</feature>
<organism evidence="18 19">
    <name type="scientific">Daphnia sinensis</name>
    <dbReference type="NCBI Taxonomy" id="1820382"/>
    <lineage>
        <taxon>Eukaryota</taxon>
        <taxon>Metazoa</taxon>
        <taxon>Ecdysozoa</taxon>
        <taxon>Arthropoda</taxon>
        <taxon>Crustacea</taxon>
        <taxon>Branchiopoda</taxon>
        <taxon>Diplostraca</taxon>
        <taxon>Cladocera</taxon>
        <taxon>Anomopoda</taxon>
        <taxon>Daphniidae</taxon>
        <taxon>Daphnia</taxon>
        <taxon>Daphnia similis group</taxon>
    </lineage>
</organism>
<dbReference type="GO" id="GO:0005525">
    <property type="term" value="F:GTP binding"/>
    <property type="evidence" value="ECO:0007669"/>
    <property type="project" value="UniProtKB-KW"/>
</dbReference>
<keyword evidence="10 13" id="KW-0040">ANK repeat</keyword>
<gene>
    <name evidence="18" type="ORF">GHT06_015060</name>
</gene>
<keyword evidence="6" id="KW-0677">Repeat</keyword>
<proteinExistence type="predicted"/>
<dbReference type="PROSITE" id="PS51424">
    <property type="entry name" value="ROC"/>
    <property type="match status" value="1"/>
</dbReference>
<dbReference type="PANTHER" id="PTHR24198">
    <property type="entry name" value="ANKYRIN REPEAT AND PROTEIN KINASE DOMAIN-CONTAINING PROTEIN"/>
    <property type="match status" value="1"/>
</dbReference>
<keyword evidence="5" id="KW-0808">Transferase</keyword>
<evidence type="ECO:0000256" key="8">
    <source>
        <dbReference type="ARBA" id="ARBA00022777"/>
    </source>
</evidence>
<dbReference type="EMBL" id="WJBH02000005">
    <property type="protein sequence ID" value="KAI9558307.1"/>
    <property type="molecule type" value="Genomic_DNA"/>
</dbReference>
<dbReference type="InterPro" id="IPR020859">
    <property type="entry name" value="ROC"/>
</dbReference>
<dbReference type="Gene3D" id="3.30.70.1390">
    <property type="entry name" value="ROC domain from the Parkinson's disease-associated leucine-rich repeat kinase 2"/>
    <property type="match status" value="1"/>
</dbReference>
<comment type="cofactor">
    <cofactor evidence="1">
        <name>Mg(2+)</name>
        <dbReference type="ChEBI" id="CHEBI:18420"/>
    </cofactor>
</comment>
<dbReference type="GO" id="GO:0009966">
    <property type="term" value="P:regulation of signal transduction"/>
    <property type="evidence" value="ECO:0007669"/>
    <property type="project" value="UniProtKB-ARBA"/>
</dbReference>
<comment type="catalytic activity">
    <reaction evidence="12">
        <text>L-seryl-[protein] + ATP = O-phospho-L-seryl-[protein] + ADP + H(+)</text>
        <dbReference type="Rhea" id="RHEA:17989"/>
        <dbReference type="Rhea" id="RHEA-COMP:9863"/>
        <dbReference type="Rhea" id="RHEA-COMP:11604"/>
        <dbReference type="ChEBI" id="CHEBI:15378"/>
        <dbReference type="ChEBI" id="CHEBI:29999"/>
        <dbReference type="ChEBI" id="CHEBI:30616"/>
        <dbReference type="ChEBI" id="CHEBI:83421"/>
        <dbReference type="ChEBI" id="CHEBI:456216"/>
        <dbReference type="EC" id="2.7.11.1"/>
    </reaction>
</comment>
<comment type="catalytic activity">
    <reaction evidence="11">
        <text>L-threonyl-[protein] + ATP = O-phospho-L-threonyl-[protein] + ADP + H(+)</text>
        <dbReference type="Rhea" id="RHEA:46608"/>
        <dbReference type="Rhea" id="RHEA-COMP:11060"/>
        <dbReference type="Rhea" id="RHEA-COMP:11605"/>
        <dbReference type="ChEBI" id="CHEBI:15378"/>
        <dbReference type="ChEBI" id="CHEBI:30013"/>
        <dbReference type="ChEBI" id="CHEBI:30616"/>
        <dbReference type="ChEBI" id="CHEBI:61977"/>
        <dbReference type="ChEBI" id="CHEBI:456216"/>
        <dbReference type="EC" id="2.7.11.1"/>
    </reaction>
</comment>
<evidence type="ECO:0000256" key="5">
    <source>
        <dbReference type="ARBA" id="ARBA00022679"/>
    </source>
</evidence>
<dbReference type="InterPro" id="IPR000719">
    <property type="entry name" value="Prot_kinase_dom"/>
</dbReference>
<dbReference type="SMART" id="SM00369">
    <property type="entry name" value="LRR_TYP"/>
    <property type="match status" value="9"/>
</dbReference>
<keyword evidence="8" id="KW-0418">Kinase</keyword>
<name>A0AAD5KSS6_9CRUS</name>
<evidence type="ECO:0000256" key="4">
    <source>
        <dbReference type="ARBA" id="ARBA00022614"/>
    </source>
</evidence>
<dbReference type="Gene3D" id="1.25.40.20">
    <property type="entry name" value="Ankyrin repeat-containing domain"/>
    <property type="match status" value="3"/>
</dbReference>
<dbReference type="PROSITE" id="PS50011">
    <property type="entry name" value="PROTEIN_KINASE_DOM"/>
    <property type="match status" value="1"/>
</dbReference>
<evidence type="ECO:0000256" key="15">
    <source>
        <dbReference type="SAM" id="MobiDB-lite"/>
    </source>
</evidence>
<dbReference type="Pfam" id="PF23748">
    <property type="entry name" value="Beta-prop_LRRK2"/>
    <property type="match status" value="1"/>
</dbReference>
<dbReference type="SMART" id="SM00220">
    <property type="entry name" value="S_TKc"/>
    <property type="match status" value="1"/>
</dbReference>
<dbReference type="Proteomes" id="UP000820818">
    <property type="component" value="Linkage Group LG5"/>
</dbReference>
<dbReference type="EC" id="2.7.11.1" evidence="2"/>
<dbReference type="Pfam" id="PF00069">
    <property type="entry name" value="Pkinase"/>
    <property type="match status" value="1"/>
</dbReference>
<dbReference type="GO" id="GO:0005737">
    <property type="term" value="C:cytoplasm"/>
    <property type="evidence" value="ECO:0007669"/>
    <property type="project" value="UniProtKB-ARBA"/>
</dbReference>
<dbReference type="InterPro" id="IPR056602">
    <property type="entry name" value="Beta-prop_LRRK2"/>
</dbReference>
<dbReference type="Pfam" id="PF12796">
    <property type="entry name" value="Ank_2"/>
    <property type="match status" value="2"/>
</dbReference>
<dbReference type="InterPro" id="IPR011009">
    <property type="entry name" value="Kinase-like_dom_sf"/>
</dbReference>
<keyword evidence="9 14" id="KW-0067">ATP-binding</keyword>
<dbReference type="Gene3D" id="3.40.50.300">
    <property type="entry name" value="P-loop containing nucleotide triphosphate hydrolases"/>
    <property type="match status" value="1"/>
</dbReference>
<protein>
    <recommendedName>
        <fullName evidence="2">non-specific serine/threonine protein kinase</fullName>
        <ecNumber evidence="2">2.7.11.1</ecNumber>
    </recommendedName>
</protein>
<dbReference type="SUPFAM" id="SSF50998">
    <property type="entry name" value="Quinoprotein alcohol dehydrogenase-like"/>
    <property type="match status" value="1"/>
</dbReference>
<dbReference type="InterPro" id="IPR001611">
    <property type="entry name" value="Leu-rich_rpt"/>
</dbReference>
<dbReference type="InterPro" id="IPR017441">
    <property type="entry name" value="Protein_kinase_ATP_BS"/>
</dbReference>
<dbReference type="FunFam" id="1.10.510.10:FF:002474">
    <property type="match status" value="1"/>
</dbReference>
<dbReference type="PROSITE" id="PS00108">
    <property type="entry name" value="PROTEIN_KINASE_ST"/>
    <property type="match status" value="1"/>
</dbReference>
<dbReference type="SUPFAM" id="SSF56112">
    <property type="entry name" value="Protein kinase-like (PK-like)"/>
    <property type="match status" value="1"/>
</dbReference>
<evidence type="ECO:0000256" key="3">
    <source>
        <dbReference type="ARBA" id="ARBA00022527"/>
    </source>
</evidence>
<feature type="repeat" description="ANK" evidence="13">
    <location>
        <begin position="311"/>
        <end position="343"/>
    </location>
</feature>
<dbReference type="Pfam" id="PF00023">
    <property type="entry name" value="Ank"/>
    <property type="match status" value="1"/>
</dbReference>
<feature type="repeat" description="ANK" evidence="13">
    <location>
        <begin position="86"/>
        <end position="118"/>
    </location>
</feature>
<dbReference type="PROSITE" id="PS00107">
    <property type="entry name" value="PROTEIN_KINASE_ATP"/>
    <property type="match status" value="1"/>
</dbReference>
<accession>A0AAD5KSS6</accession>
<dbReference type="InterPro" id="IPR002110">
    <property type="entry name" value="Ankyrin_rpt"/>
</dbReference>
<evidence type="ECO:0000256" key="11">
    <source>
        <dbReference type="ARBA" id="ARBA00047899"/>
    </source>
</evidence>
<dbReference type="InterPro" id="IPR011047">
    <property type="entry name" value="Quinoprotein_ADH-like_sf"/>
</dbReference>
<dbReference type="FunFam" id="3.40.50.300:FF:001518">
    <property type="entry name" value="Leucine-rich repeat kinase, isoform C"/>
    <property type="match status" value="1"/>
</dbReference>
<dbReference type="InterPro" id="IPR025875">
    <property type="entry name" value="Leu-rich_rpt_4"/>
</dbReference>
<dbReference type="Pfam" id="PF08477">
    <property type="entry name" value="Roc"/>
    <property type="match status" value="1"/>
</dbReference>
<dbReference type="SUPFAM" id="SSF48403">
    <property type="entry name" value="Ankyrin repeat"/>
    <property type="match status" value="2"/>
</dbReference>
<feature type="region of interest" description="Disordered" evidence="15">
    <location>
        <begin position="1458"/>
        <end position="1491"/>
    </location>
</feature>
<evidence type="ECO:0000256" key="9">
    <source>
        <dbReference type="ARBA" id="ARBA00022840"/>
    </source>
</evidence>
<feature type="binding site" evidence="14">
    <location>
        <position position="1874"/>
    </location>
    <ligand>
        <name>ATP</name>
        <dbReference type="ChEBI" id="CHEBI:30616"/>
    </ligand>
</feature>
<dbReference type="Pfam" id="PF13855">
    <property type="entry name" value="LRR_8"/>
    <property type="match status" value="1"/>
</dbReference>
<dbReference type="PANTHER" id="PTHR24198:SF169">
    <property type="entry name" value="NON-SPECIFIC SERINE_THREONINE PROTEIN KINASE"/>
    <property type="match status" value="1"/>
</dbReference>
<reference evidence="18 19" key="1">
    <citation type="submission" date="2022-05" db="EMBL/GenBank/DDBJ databases">
        <title>A multi-omics perspective on studying reproductive biology in Daphnia sinensis.</title>
        <authorList>
            <person name="Jia J."/>
        </authorList>
    </citation>
    <scope>NUCLEOTIDE SEQUENCE [LARGE SCALE GENOMIC DNA]</scope>
    <source>
        <strain evidence="18 19">WSL</strain>
    </source>
</reference>
<dbReference type="SUPFAM" id="SSF52058">
    <property type="entry name" value="L domain-like"/>
    <property type="match status" value="1"/>
</dbReference>
<feature type="repeat" description="ANK" evidence="13">
    <location>
        <begin position="50"/>
        <end position="82"/>
    </location>
</feature>
<dbReference type="Pfam" id="PF16095">
    <property type="entry name" value="COR-A"/>
    <property type="match status" value="1"/>
</dbReference>
<feature type="region of interest" description="Disordered" evidence="15">
    <location>
        <begin position="1721"/>
        <end position="1782"/>
    </location>
</feature>
<evidence type="ECO:0000259" key="17">
    <source>
        <dbReference type="PROSITE" id="PS51424"/>
    </source>
</evidence>
<evidence type="ECO:0000256" key="10">
    <source>
        <dbReference type="ARBA" id="ARBA00023043"/>
    </source>
</evidence>
<evidence type="ECO:0000256" key="13">
    <source>
        <dbReference type="PROSITE-ProRule" id="PRU00023"/>
    </source>
</evidence>
<keyword evidence="3" id="KW-0723">Serine/threonine-protein kinase</keyword>
<dbReference type="SUPFAM" id="SSF52540">
    <property type="entry name" value="P-loop containing nucleoside triphosphate hydrolases"/>
    <property type="match status" value="1"/>
</dbReference>
<dbReference type="InterPro" id="IPR027417">
    <property type="entry name" value="P-loop_NTPase"/>
</dbReference>
<dbReference type="PROSITE" id="PS50088">
    <property type="entry name" value="ANK_REPEAT"/>
    <property type="match status" value="5"/>
</dbReference>
<comment type="caution">
    <text evidence="18">The sequence shown here is derived from an EMBL/GenBank/DDBJ whole genome shotgun (WGS) entry which is preliminary data.</text>
</comment>
<evidence type="ECO:0000256" key="14">
    <source>
        <dbReference type="PROSITE-ProRule" id="PRU10141"/>
    </source>
</evidence>
<dbReference type="PRINTS" id="PR00449">
    <property type="entry name" value="RASTRNSFRMNG"/>
</dbReference>
<evidence type="ECO:0000313" key="19">
    <source>
        <dbReference type="Proteomes" id="UP000820818"/>
    </source>
</evidence>
<dbReference type="GO" id="GO:0004674">
    <property type="term" value="F:protein serine/threonine kinase activity"/>
    <property type="evidence" value="ECO:0007669"/>
    <property type="project" value="UniProtKB-KW"/>
</dbReference>
<dbReference type="SMART" id="SM00248">
    <property type="entry name" value="ANK"/>
    <property type="match status" value="8"/>
</dbReference>
<feature type="domain" description="Roc" evidence="17">
    <location>
        <begin position="1048"/>
        <end position="1262"/>
    </location>
</feature>